<dbReference type="Proteomes" id="UP000005845">
    <property type="component" value="Unassembled WGS sequence"/>
</dbReference>
<feature type="region of interest" description="Disordered" evidence="1">
    <location>
        <begin position="206"/>
        <end position="246"/>
    </location>
</feature>
<feature type="domain" description="Protein-glutamine gamma-glutamyltransferase-like C-terminal" evidence="3">
    <location>
        <begin position="132"/>
        <end position="200"/>
    </location>
</feature>
<comment type="caution">
    <text evidence="4">The sequence shown here is derived from an EMBL/GenBank/DDBJ whole genome shotgun (WGS) entry which is preliminary data.</text>
</comment>
<proteinExistence type="predicted"/>
<name>H5U4E4_9ACTN</name>
<feature type="compositionally biased region" description="Basic and acidic residues" evidence="1">
    <location>
        <begin position="206"/>
        <end position="217"/>
    </location>
</feature>
<dbReference type="RefSeq" id="WP_005207673.1">
    <property type="nucleotide sequence ID" value="NZ_BAFC01000109.1"/>
</dbReference>
<dbReference type="InterPro" id="IPR025403">
    <property type="entry name" value="TgpA-like_C"/>
</dbReference>
<keyword evidence="2" id="KW-0812">Transmembrane</keyword>
<accession>H5U4E4</accession>
<evidence type="ECO:0000313" key="4">
    <source>
        <dbReference type="EMBL" id="GAB40602.1"/>
    </source>
</evidence>
<dbReference type="AlphaFoldDB" id="H5U4E4"/>
<feature type="transmembrane region" description="Helical" evidence="2">
    <location>
        <begin position="65"/>
        <end position="87"/>
    </location>
</feature>
<evidence type="ECO:0000313" key="5">
    <source>
        <dbReference type="Proteomes" id="UP000005845"/>
    </source>
</evidence>
<dbReference type="Pfam" id="PF13559">
    <property type="entry name" value="DUF4129"/>
    <property type="match status" value="1"/>
</dbReference>
<gene>
    <name evidence="4" type="ORF">GOSPT_111_00170</name>
</gene>
<evidence type="ECO:0000256" key="1">
    <source>
        <dbReference type="SAM" id="MobiDB-lite"/>
    </source>
</evidence>
<organism evidence="4 5">
    <name type="scientific">Gordonia sputi NBRC 100414</name>
    <dbReference type="NCBI Taxonomy" id="1089453"/>
    <lineage>
        <taxon>Bacteria</taxon>
        <taxon>Bacillati</taxon>
        <taxon>Actinomycetota</taxon>
        <taxon>Actinomycetes</taxon>
        <taxon>Mycobacteriales</taxon>
        <taxon>Gordoniaceae</taxon>
        <taxon>Gordonia</taxon>
    </lineage>
</organism>
<evidence type="ECO:0000256" key="2">
    <source>
        <dbReference type="SAM" id="Phobius"/>
    </source>
</evidence>
<reference evidence="4 5" key="1">
    <citation type="submission" date="2012-02" db="EMBL/GenBank/DDBJ databases">
        <title>Whole genome shotgun sequence of Gordonia sputi NBRC 100414.</title>
        <authorList>
            <person name="Yoshida I."/>
            <person name="Hosoyama A."/>
            <person name="Tsuchikane K."/>
            <person name="Katsumata H."/>
            <person name="Yamazaki S."/>
            <person name="Fujita N."/>
        </authorList>
    </citation>
    <scope>NUCLEOTIDE SEQUENCE [LARGE SCALE GENOMIC DNA]</scope>
    <source>
        <strain evidence="4 5">NBRC 100414</strain>
    </source>
</reference>
<dbReference type="eggNOG" id="ENOG5032SSX">
    <property type="taxonomic scope" value="Bacteria"/>
</dbReference>
<sequence>MSVLLLADGLHPDNDTARRWANDELSKPQYHEQATTPSQPPEPSRNFFSILYDFFTGGPAPDTTLIVTIVVVLLVIIALVAFAIFFVRRTPRARRTEKSAPLDDLTLKSGEYRSAAEDLLDKGDLDGCVREAMRALARRGIERGYIVAAPSLTAREASRRLGVAYDDKRDQLRWAADLFDAVEYGYRHADLAQAQAMLELERSIRRGRARSDADHDSVGGGKMSGDMTSGDMTSGDMTNDDVAAGR</sequence>
<keyword evidence="5" id="KW-1185">Reference proteome</keyword>
<keyword evidence="2" id="KW-1133">Transmembrane helix</keyword>
<evidence type="ECO:0000259" key="3">
    <source>
        <dbReference type="Pfam" id="PF13559"/>
    </source>
</evidence>
<dbReference type="EMBL" id="BAFC01000109">
    <property type="protein sequence ID" value="GAB40602.1"/>
    <property type="molecule type" value="Genomic_DNA"/>
</dbReference>
<feature type="compositionally biased region" description="Polar residues" evidence="1">
    <location>
        <begin position="226"/>
        <end position="237"/>
    </location>
</feature>
<keyword evidence="2" id="KW-0472">Membrane</keyword>
<protein>
    <recommendedName>
        <fullName evidence="3">Protein-glutamine gamma-glutamyltransferase-like C-terminal domain-containing protein</fullName>
    </recommendedName>
</protein>